<evidence type="ECO:0000313" key="1">
    <source>
        <dbReference type="EMBL" id="NMD99652.1"/>
    </source>
</evidence>
<keyword evidence="2" id="KW-1185">Reference proteome</keyword>
<dbReference type="AlphaFoldDB" id="A0A848BB66"/>
<dbReference type="RefSeq" id="WP_170077910.1">
    <property type="nucleotide sequence ID" value="NZ_JABAFA010000044.1"/>
</dbReference>
<gene>
    <name evidence="1" type="ORF">HF878_09315</name>
</gene>
<dbReference type="EMBL" id="JABAFA010000044">
    <property type="protein sequence ID" value="NMD99652.1"/>
    <property type="molecule type" value="Genomic_DNA"/>
</dbReference>
<protein>
    <submittedName>
        <fullName evidence="1">DUF2922 domain-containing protein</fullName>
    </submittedName>
</protein>
<comment type="caution">
    <text evidence="1">The sequence shown here is derived from an EMBL/GenBank/DDBJ whole genome shotgun (WGS) entry which is preliminary data.</text>
</comment>
<dbReference type="InterPro" id="IPR021321">
    <property type="entry name" value="DUF2922"/>
</dbReference>
<accession>A0A848BB66</accession>
<dbReference type="Pfam" id="PF11148">
    <property type="entry name" value="DUF2922"/>
    <property type="match status" value="1"/>
</dbReference>
<name>A0A848BB66_9FIRM</name>
<evidence type="ECO:0000313" key="2">
    <source>
        <dbReference type="Proteomes" id="UP000543804"/>
    </source>
</evidence>
<reference evidence="1 2" key="1">
    <citation type="submission" date="2020-04" db="EMBL/GenBank/DDBJ databases">
        <authorList>
            <person name="Hitch T.C.A."/>
            <person name="Wylensek D."/>
            <person name="Clavel T."/>
        </authorList>
    </citation>
    <scope>NUCLEOTIDE SEQUENCE [LARGE SCALE GENOMIC DNA]</scope>
    <source>
        <strain evidence="1 2">PG-130-P53-12</strain>
    </source>
</reference>
<sequence length="70" mass="7430">MAKSLKMIFQTEAGKTATLSLAEPKDGLTKAEVQTVVDEMVAKKAVVIGSAAATGVKEFYVQNSERVELA</sequence>
<organism evidence="1 2">
    <name type="scientific">Selenomonas bovis</name>
    <dbReference type="NCBI Taxonomy" id="416586"/>
    <lineage>
        <taxon>Bacteria</taxon>
        <taxon>Bacillati</taxon>
        <taxon>Bacillota</taxon>
        <taxon>Negativicutes</taxon>
        <taxon>Selenomonadales</taxon>
        <taxon>Selenomonadaceae</taxon>
        <taxon>Selenomonas</taxon>
    </lineage>
</organism>
<proteinExistence type="predicted"/>
<dbReference type="Proteomes" id="UP000543804">
    <property type="component" value="Unassembled WGS sequence"/>
</dbReference>